<comment type="caution">
    <text evidence="1">The sequence shown here is derived from an EMBL/GenBank/DDBJ whole genome shotgun (WGS) entry which is preliminary data.</text>
</comment>
<feature type="non-terminal residue" evidence="1">
    <location>
        <position position="58"/>
    </location>
</feature>
<evidence type="ECO:0000313" key="2">
    <source>
        <dbReference type="Proteomes" id="UP000092124"/>
    </source>
</evidence>
<dbReference type="Proteomes" id="UP000092124">
    <property type="component" value="Unassembled WGS sequence"/>
</dbReference>
<sequence>MSNILRSPSPPYGVSCTIISVVSTGSILDFTDAGEETCHLLVPMPNHIEMDVQERSQQ</sequence>
<reference evidence="1 2" key="1">
    <citation type="submission" date="2016-06" db="EMBL/GenBank/DDBJ databases">
        <title>The Draft Genome Sequence and Annotation of the Desert Woodrat Neotoma lepida.</title>
        <authorList>
            <person name="Campbell M."/>
            <person name="Oakeson K.F."/>
            <person name="Yandell M."/>
            <person name="Halpert J.R."/>
            <person name="Dearing D."/>
        </authorList>
    </citation>
    <scope>NUCLEOTIDE SEQUENCE [LARGE SCALE GENOMIC DNA]</scope>
    <source>
        <strain evidence="1">417</strain>
        <tissue evidence="1">Liver</tissue>
    </source>
</reference>
<proteinExistence type="predicted"/>
<organism evidence="1 2">
    <name type="scientific">Neotoma lepida</name>
    <name type="common">Desert woodrat</name>
    <dbReference type="NCBI Taxonomy" id="56216"/>
    <lineage>
        <taxon>Eukaryota</taxon>
        <taxon>Metazoa</taxon>
        <taxon>Chordata</taxon>
        <taxon>Craniata</taxon>
        <taxon>Vertebrata</taxon>
        <taxon>Euteleostomi</taxon>
        <taxon>Mammalia</taxon>
        <taxon>Eutheria</taxon>
        <taxon>Euarchontoglires</taxon>
        <taxon>Glires</taxon>
        <taxon>Rodentia</taxon>
        <taxon>Myomorpha</taxon>
        <taxon>Muroidea</taxon>
        <taxon>Cricetidae</taxon>
        <taxon>Neotominae</taxon>
        <taxon>Neotoma</taxon>
    </lineage>
</organism>
<keyword evidence="2" id="KW-1185">Reference proteome</keyword>
<gene>
    <name evidence="1" type="ORF">A6R68_03698</name>
</gene>
<accession>A0A1A6GNI0</accession>
<name>A0A1A6GNI0_NEOLE</name>
<dbReference type="AlphaFoldDB" id="A0A1A6GNI0"/>
<evidence type="ECO:0000313" key="1">
    <source>
        <dbReference type="EMBL" id="OBS67761.1"/>
    </source>
</evidence>
<dbReference type="EMBL" id="LZPO01077259">
    <property type="protein sequence ID" value="OBS67761.1"/>
    <property type="molecule type" value="Genomic_DNA"/>
</dbReference>
<protein>
    <submittedName>
        <fullName evidence="1">Uncharacterized protein</fullName>
    </submittedName>
</protein>